<accession>A0A9Q0EN56</accession>
<dbReference type="GO" id="GO:0019901">
    <property type="term" value="F:protein kinase binding"/>
    <property type="evidence" value="ECO:0007669"/>
    <property type="project" value="TreeGrafter"/>
</dbReference>
<reference evidence="11" key="1">
    <citation type="submission" date="2022-07" db="EMBL/GenBank/DDBJ databases">
        <title>Chromosome-level genome of Muraenolepis orangiensis.</title>
        <authorList>
            <person name="Kim J."/>
        </authorList>
    </citation>
    <scope>NUCLEOTIDE SEQUENCE</scope>
    <source>
        <strain evidence="11">KU_S4_2022</strain>
        <tissue evidence="11">Muscle</tissue>
    </source>
</reference>
<evidence type="ECO:0000256" key="1">
    <source>
        <dbReference type="ARBA" id="ARBA00004360"/>
    </source>
</evidence>
<evidence type="ECO:0000256" key="5">
    <source>
        <dbReference type="ARBA" id="ARBA00023136"/>
    </source>
</evidence>
<dbReference type="OrthoDB" id="5786858at2759"/>
<evidence type="ECO:0000313" key="11">
    <source>
        <dbReference type="EMBL" id="KAJ3610244.1"/>
    </source>
</evidence>
<dbReference type="Proteomes" id="UP001148018">
    <property type="component" value="Unassembled WGS sequence"/>
</dbReference>
<dbReference type="CDD" id="cd10574">
    <property type="entry name" value="EVH1_SPRED-like"/>
    <property type="match status" value="1"/>
</dbReference>
<keyword evidence="5" id="KW-0472">Membrane</keyword>
<dbReference type="PANTHER" id="PTHR11202:SF11">
    <property type="entry name" value="SPROUTY-RELATED, EVH1 DOMAIN-CONTAINING PROTEIN 2"/>
    <property type="match status" value="1"/>
</dbReference>
<dbReference type="EMBL" id="JANIIK010000038">
    <property type="protein sequence ID" value="KAJ3610244.1"/>
    <property type="molecule type" value="Genomic_DNA"/>
</dbReference>
<dbReference type="InterPro" id="IPR000697">
    <property type="entry name" value="WH1/EVH1_dom"/>
</dbReference>
<dbReference type="SUPFAM" id="SSF50729">
    <property type="entry name" value="PH domain-like"/>
    <property type="match status" value="1"/>
</dbReference>
<proteinExistence type="predicted"/>
<dbReference type="Pfam" id="PF05210">
    <property type="entry name" value="Sprouty"/>
    <property type="match status" value="1"/>
</dbReference>
<dbReference type="PROSITE" id="PS50229">
    <property type="entry name" value="WH1"/>
    <property type="match status" value="1"/>
</dbReference>
<evidence type="ECO:0000256" key="2">
    <source>
        <dbReference type="ARBA" id="ARBA00004413"/>
    </source>
</evidence>
<evidence type="ECO:0000256" key="3">
    <source>
        <dbReference type="ARBA" id="ARBA00022475"/>
    </source>
</evidence>
<gene>
    <name evidence="11" type="ORF">NHX12_022338</name>
</gene>
<evidence type="ECO:0000256" key="4">
    <source>
        <dbReference type="ARBA" id="ARBA00022490"/>
    </source>
</evidence>
<dbReference type="Pfam" id="PF00568">
    <property type="entry name" value="WH1"/>
    <property type="match status" value="1"/>
</dbReference>
<dbReference type="SMART" id="SM00461">
    <property type="entry name" value="WH1"/>
    <property type="match status" value="1"/>
</dbReference>
<evidence type="ECO:0000256" key="6">
    <source>
        <dbReference type="ARBA" id="ARBA00023329"/>
    </source>
</evidence>
<dbReference type="PANTHER" id="PTHR11202">
    <property type="entry name" value="SPROUTY-RELATED, EVH1 DOMAIN-CONTAINING PROTEIN FAMILY MEMBER"/>
    <property type="match status" value="1"/>
</dbReference>
<feature type="region of interest" description="Disordered" evidence="8">
    <location>
        <begin position="213"/>
        <end position="249"/>
    </location>
</feature>
<dbReference type="InterPro" id="IPR041937">
    <property type="entry name" value="SPRE_EVH1"/>
</dbReference>
<feature type="compositionally biased region" description="Basic and acidic residues" evidence="8">
    <location>
        <begin position="213"/>
        <end position="225"/>
    </location>
</feature>
<dbReference type="InterPro" id="IPR007875">
    <property type="entry name" value="Sprouty"/>
</dbReference>
<feature type="compositionally biased region" description="Low complexity" evidence="8">
    <location>
        <begin position="301"/>
        <end position="327"/>
    </location>
</feature>
<keyword evidence="12" id="KW-1185">Reference proteome</keyword>
<comment type="subcellular location">
    <subcellularLocation>
        <location evidence="2">Cell membrane</location>
        <topology evidence="2">Peripheral membrane protein</topology>
        <orientation evidence="2">Cytoplasmic side</orientation>
    </subcellularLocation>
    <subcellularLocation>
        <location evidence="1">Cytoplasmic vesicle</location>
        <location evidence="1">Secretory vesicle membrane</location>
        <topology evidence="1">Peripheral membrane protein</topology>
        <orientation evidence="1">Cytoplasmic side</orientation>
    </subcellularLocation>
</comment>
<protein>
    <recommendedName>
        <fullName evidence="7">Sprouty-related, EVH1 domain-containing protein 2</fullName>
    </recommendedName>
</protein>
<dbReference type="PROSITE" id="PS51488">
    <property type="entry name" value="KBD"/>
    <property type="match status" value="1"/>
</dbReference>
<sequence length="480" mass="51184">MSRDDSSGGWLAQDGGALRRVGVCRLLPPGLAPTPVAGTLSPGHFLIHGERLLDNQVILECPLRRDLVYTTATPTFHHWKVEDRRCGLSFQSPADARAFDRGVRKAIEDLAEGSTTSSTTLHNGAELGDDDVFTNATDSSSNSSQRLEGCPPPLDASPLPRRPGCRPGHHHGNDFYEPYRLTDQYLLEQSLCRLPRHVTFQEDEEVVRINPRERSWERVSPEQQRRGRGGGGGVRAPDRPPPAADRPWLTGYEDYRHATARDAFLQHGDRTAESYVRFAKTTDGPPKREYARPPPAPCPLSPSSSSGSDAPVSAQPRPFLPGSSPPLSDDDSGGSEGKGWKTGGGGGGGSSGSSGERAQCQHCGEAFYPAANRRGRCQDAPDPVRGCVRRVSCMWLADSMLYHCMSDPEGDFSDPCSCEGGGGSGGGGGAGGGARWGTRWLALGVLSAVAPCLCLYPPLHACHRAALAGGCCGGRHRAAS</sequence>
<comment type="caution">
    <text evidence="11">The sequence shown here is derived from an EMBL/GenBank/DDBJ whole genome shotgun (WGS) entry which is preliminary data.</text>
</comment>
<evidence type="ECO:0000259" key="10">
    <source>
        <dbReference type="PROSITE" id="PS51488"/>
    </source>
</evidence>
<evidence type="ECO:0000259" key="9">
    <source>
        <dbReference type="PROSITE" id="PS50229"/>
    </source>
</evidence>
<dbReference type="PROSITE" id="PS51227">
    <property type="entry name" value="SPR"/>
    <property type="match status" value="1"/>
</dbReference>
<feature type="compositionally biased region" description="Polar residues" evidence="8">
    <location>
        <begin position="113"/>
        <end position="122"/>
    </location>
</feature>
<feature type="domain" description="KBD" evidence="10">
    <location>
        <begin position="194"/>
        <end position="281"/>
    </location>
</feature>
<organism evidence="11 12">
    <name type="scientific">Muraenolepis orangiensis</name>
    <name type="common">Patagonian moray cod</name>
    <dbReference type="NCBI Taxonomy" id="630683"/>
    <lineage>
        <taxon>Eukaryota</taxon>
        <taxon>Metazoa</taxon>
        <taxon>Chordata</taxon>
        <taxon>Craniata</taxon>
        <taxon>Vertebrata</taxon>
        <taxon>Euteleostomi</taxon>
        <taxon>Actinopterygii</taxon>
        <taxon>Neopterygii</taxon>
        <taxon>Teleostei</taxon>
        <taxon>Neoteleostei</taxon>
        <taxon>Acanthomorphata</taxon>
        <taxon>Zeiogadaria</taxon>
        <taxon>Gadariae</taxon>
        <taxon>Gadiformes</taxon>
        <taxon>Muraenolepidoidei</taxon>
        <taxon>Muraenolepididae</taxon>
        <taxon>Muraenolepis</taxon>
    </lineage>
</organism>
<feature type="compositionally biased region" description="Polar residues" evidence="8">
    <location>
        <begin position="134"/>
        <end position="146"/>
    </location>
</feature>
<keyword evidence="3" id="KW-1003">Cell membrane</keyword>
<dbReference type="GO" id="GO:0030658">
    <property type="term" value="C:transport vesicle membrane"/>
    <property type="evidence" value="ECO:0007669"/>
    <property type="project" value="UniProtKB-SubCell"/>
</dbReference>
<dbReference type="InterPro" id="IPR023337">
    <property type="entry name" value="KBD"/>
</dbReference>
<evidence type="ECO:0000256" key="7">
    <source>
        <dbReference type="ARBA" id="ARBA00039299"/>
    </source>
</evidence>
<feature type="compositionally biased region" description="Gly residues" evidence="8">
    <location>
        <begin position="334"/>
        <end position="352"/>
    </location>
</feature>
<feature type="region of interest" description="Disordered" evidence="8">
    <location>
        <begin position="281"/>
        <end position="355"/>
    </location>
</feature>
<dbReference type="GO" id="GO:0005886">
    <property type="term" value="C:plasma membrane"/>
    <property type="evidence" value="ECO:0007669"/>
    <property type="project" value="UniProtKB-SubCell"/>
</dbReference>
<feature type="region of interest" description="Disordered" evidence="8">
    <location>
        <begin position="110"/>
        <end position="169"/>
    </location>
</feature>
<feature type="domain" description="WH1" evidence="9">
    <location>
        <begin position="1"/>
        <end position="110"/>
    </location>
</feature>
<dbReference type="FunFam" id="2.30.29.30:FF:000052">
    <property type="entry name" value="Sprouty-related, EVH1 domain containing 2"/>
    <property type="match status" value="1"/>
</dbReference>
<dbReference type="Gene3D" id="2.30.29.30">
    <property type="entry name" value="Pleckstrin-homology domain (PH domain)/Phosphotyrosine-binding domain (PTB)"/>
    <property type="match status" value="1"/>
</dbReference>
<name>A0A9Q0EN56_9TELE</name>
<dbReference type="AlphaFoldDB" id="A0A9Q0EN56"/>
<dbReference type="InterPro" id="IPR011993">
    <property type="entry name" value="PH-like_dom_sf"/>
</dbReference>
<evidence type="ECO:0000313" key="12">
    <source>
        <dbReference type="Proteomes" id="UP001148018"/>
    </source>
</evidence>
<keyword evidence="4" id="KW-0963">Cytoplasm</keyword>
<evidence type="ECO:0000256" key="8">
    <source>
        <dbReference type="SAM" id="MobiDB-lite"/>
    </source>
</evidence>
<dbReference type="GO" id="GO:0043409">
    <property type="term" value="P:negative regulation of MAPK cascade"/>
    <property type="evidence" value="ECO:0007669"/>
    <property type="project" value="TreeGrafter"/>
</dbReference>
<keyword evidence="6" id="KW-0968">Cytoplasmic vesicle</keyword>